<feature type="region of interest" description="Disordered" evidence="9">
    <location>
        <begin position="141"/>
        <end position="189"/>
    </location>
</feature>
<evidence type="ECO:0000256" key="6">
    <source>
        <dbReference type="ARBA" id="ARBA00023163"/>
    </source>
</evidence>
<feature type="compositionally biased region" description="Basic and acidic residues" evidence="9">
    <location>
        <begin position="372"/>
        <end position="386"/>
    </location>
</feature>
<dbReference type="PANTHER" id="PTHR11850">
    <property type="entry name" value="HOMEOBOX PROTEIN TRANSCRIPTION FACTORS"/>
    <property type="match status" value="1"/>
</dbReference>
<organism evidence="11 12">
    <name type="scientific">Phtheirospermum japonicum</name>
    <dbReference type="NCBI Taxonomy" id="374723"/>
    <lineage>
        <taxon>Eukaryota</taxon>
        <taxon>Viridiplantae</taxon>
        <taxon>Streptophyta</taxon>
        <taxon>Embryophyta</taxon>
        <taxon>Tracheophyta</taxon>
        <taxon>Spermatophyta</taxon>
        <taxon>Magnoliopsida</taxon>
        <taxon>eudicotyledons</taxon>
        <taxon>Gunneridae</taxon>
        <taxon>Pentapetalae</taxon>
        <taxon>asterids</taxon>
        <taxon>lamiids</taxon>
        <taxon>Lamiales</taxon>
        <taxon>Orobanchaceae</taxon>
        <taxon>Orobanchaceae incertae sedis</taxon>
        <taxon>Phtheirospermum</taxon>
    </lineage>
</organism>
<evidence type="ECO:0000259" key="10">
    <source>
        <dbReference type="PROSITE" id="PS50071"/>
    </source>
</evidence>
<dbReference type="CDD" id="cd00086">
    <property type="entry name" value="homeodomain"/>
    <property type="match status" value="1"/>
</dbReference>
<dbReference type="InterPro" id="IPR006563">
    <property type="entry name" value="POX_dom"/>
</dbReference>
<proteinExistence type="inferred from homology"/>
<protein>
    <submittedName>
        <fullName evidence="11">Bel1-like homeodomain protein 4</fullName>
    </submittedName>
</protein>
<comment type="caution">
    <text evidence="11">The sequence shown here is derived from an EMBL/GenBank/DDBJ whole genome shotgun (WGS) entry which is preliminary data.</text>
</comment>
<keyword evidence="5 8" id="KW-0371">Homeobox</keyword>
<dbReference type="InterPro" id="IPR050224">
    <property type="entry name" value="TALE_homeobox"/>
</dbReference>
<evidence type="ECO:0000256" key="7">
    <source>
        <dbReference type="ARBA" id="ARBA00023242"/>
    </source>
</evidence>
<accession>A0A830BG16</accession>
<comment type="similarity">
    <text evidence="2">Belongs to the TALE/BELL homeobox family.</text>
</comment>
<dbReference type="InterPro" id="IPR001356">
    <property type="entry name" value="HD"/>
</dbReference>
<dbReference type="FunFam" id="1.10.10.60:FF:000083">
    <property type="entry name" value="BEL1-like homeodomain protein 4"/>
    <property type="match status" value="1"/>
</dbReference>
<dbReference type="AlphaFoldDB" id="A0A830BG16"/>
<feature type="region of interest" description="Disordered" evidence="9">
    <location>
        <begin position="367"/>
        <end position="406"/>
    </location>
</feature>
<dbReference type="OrthoDB" id="10056939at2759"/>
<sequence>MQLFLMNPQQQAPPQSTSSTLHMLLPNPSGGGFGQFTWVNNENNNNNNNNPSENIPGVVEGQGLSLSLSSSLEAAKAYQFKSLGGGGGVGTGYNNPHMGVGGPSSSTSAYGAVSMLRSSKYAKAAQELLEEFCSVGRGQFKKSAKLRRQNNDSGNPSSGGGGGNSSASSKDVMNNNNPPLSAADRLEHQRRKVDRRYNHYCEQMQMVVNSFDMVMGFGAAAPYTSLAQKAMSRHFRCLKDAIAGQLRHSCELLGEKDAGASGVTKGETPRLRMLEQSLRQQRAFHQMGMMEQEAWRPQRGLPERSVNILRAWLFEHFLHPYPSDADKHLLARQTGLSRNQVSNWFINARVRLWKPMVEEMYQQEAKDDDVAEHDGHDHDDDHDQRDPTAAQNPTPYDSAPAAAATSAAAITPPSINAHHENDSSFMAINTHCLVSDSNIPNRAAPATAGHSFPAMHEPANNSDDIEATLIRFGTSAAGDVSLTLGLRHAGNLPEKGHFSVRDFGGC</sequence>
<dbReference type="PROSITE" id="PS50071">
    <property type="entry name" value="HOMEOBOX_2"/>
    <property type="match status" value="1"/>
</dbReference>
<dbReference type="Pfam" id="PF07526">
    <property type="entry name" value="POX"/>
    <property type="match status" value="1"/>
</dbReference>
<dbReference type="SMART" id="SM00389">
    <property type="entry name" value="HOX"/>
    <property type="match status" value="1"/>
</dbReference>
<reference evidence="11" key="1">
    <citation type="submission" date="2020-07" db="EMBL/GenBank/DDBJ databases">
        <title>Ethylene signaling mediates host invasion by parasitic plants.</title>
        <authorList>
            <person name="Yoshida S."/>
        </authorList>
    </citation>
    <scope>NUCLEOTIDE SEQUENCE</scope>
    <source>
        <strain evidence="11">Okayama</strain>
    </source>
</reference>
<evidence type="ECO:0000256" key="8">
    <source>
        <dbReference type="PROSITE-ProRule" id="PRU00108"/>
    </source>
</evidence>
<keyword evidence="6" id="KW-0804">Transcription</keyword>
<evidence type="ECO:0000256" key="2">
    <source>
        <dbReference type="ARBA" id="ARBA00006454"/>
    </source>
</evidence>
<dbReference type="Proteomes" id="UP000653305">
    <property type="component" value="Unassembled WGS sequence"/>
</dbReference>
<name>A0A830BG16_9LAMI</name>
<evidence type="ECO:0000256" key="5">
    <source>
        <dbReference type="ARBA" id="ARBA00023155"/>
    </source>
</evidence>
<evidence type="ECO:0000313" key="11">
    <source>
        <dbReference type="EMBL" id="GFP80981.1"/>
    </source>
</evidence>
<dbReference type="InterPro" id="IPR008422">
    <property type="entry name" value="KN_HD"/>
</dbReference>
<comment type="subcellular location">
    <subcellularLocation>
        <location evidence="1 8">Nucleus</location>
    </subcellularLocation>
</comment>
<gene>
    <name evidence="11" type="ORF">PHJA_000241400</name>
</gene>
<keyword evidence="3" id="KW-0805">Transcription regulation</keyword>
<dbReference type="GO" id="GO:0005634">
    <property type="term" value="C:nucleus"/>
    <property type="evidence" value="ECO:0007669"/>
    <property type="project" value="UniProtKB-SubCell"/>
</dbReference>
<feature type="domain" description="Homeobox" evidence="10">
    <location>
        <begin position="292"/>
        <end position="355"/>
    </location>
</feature>
<evidence type="ECO:0000256" key="9">
    <source>
        <dbReference type="SAM" id="MobiDB-lite"/>
    </source>
</evidence>
<evidence type="ECO:0000313" key="12">
    <source>
        <dbReference type="Proteomes" id="UP000653305"/>
    </source>
</evidence>
<dbReference type="SUPFAM" id="SSF46689">
    <property type="entry name" value="Homeodomain-like"/>
    <property type="match status" value="1"/>
</dbReference>
<keyword evidence="7 8" id="KW-0539">Nucleus</keyword>
<dbReference type="InterPro" id="IPR009057">
    <property type="entry name" value="Homeodomain-like_sf"/>
</dbReference>
<feature type="DNA-binding region" description="Homeobox" evidence="8">
    <location>
        <begin position="294"/>
        <end position="356"/>
    </location>
</feature>
<evidence type="ECO:0000256" key="4">
    <source>
        <dbReference type="ARBA" id="ARBA00023125"/>
    </source>
</evidence>
<dbReference type="GO" id="GO:0006355">
    <property type="term" value="P:regulation of DNA-templated transcription"/>
    <property type="evidence" value="ECO:0007669"/>
    <property type="project" value="InterPro"/>
</dbReference>
<dbReference type="SMART" id="SM00574">
    <property type="entry name" value="POX"/>
    <property type="match status" value="1"/>
</dbReference>
<evidence type="ECO:0000256" key="1">
    <source>
        <dbReference type="ARBA" id="ARBA00004123"/>
    </source>
</evidence>
<dbReference type="Pfam" id="PF05920">
    <property type="entry name" value="Homeobox_KN"/>
    <property type="match status" value="1"/>
</dbReference>
<dbReference type="EMBL" id="BMAC01000025">
    <property type="protein sequence ID" value="GFP80981.1"/>
    <property type="molecule type" value="Genomic_DNA"/>
</dbReference>
<dbReference type="GO" id="GO:0003677">
    <property type="term" value="F:DNA binding"/>
    <property type="evidence" value="ECO:0007669"/>
    <property type="project" value="UniProtKB-UniRule"/>
</dbReference>
<keyword evidence="12" id="KW-1185">Reference proteome</keyword>
<evidence type="ECO:0000256" key="3">
    <source>
        <dbReference type="ARBA" id="ARBA00023015"/>
    </source>
</evidence>
<keyword evidence="4 8" id="KW-0238">DNA-binding</keyword>
<dbReference type="Gene3D" id="1.10.10.60">
    <property type="entry name" value="Homeodomain-like"/>
    <property type="match status" value="1"/>
</dbReference>